<feature type="domain" description="Phosphatidylinositol-specific phospholipase C X" evidence="2">
    <location>
        <begin position="290"/>
        <end position="437"/>
    </location>
</feature>
<dbReference type="GO" id="GO:0006629">
    <property type="term" value="P:lipid metabolic process"/>
    <property type="evidence" value="ECO:0007669"/>
    <property type="project" value="InterPro"/>
</dbReference>
<evidence type="ECO:0000313" key="4">
    <source>
        <dbReference type="Proteomes" id="UP001307849"/>
    </source>
</evidence>
<feature type="coiled-coil region" evidence="1">
    <location>
        <begin position="193"/>
        <end position="227"/>
    </location>
</feature>
<dbReference type="InterPro" id="IPR017946">
    <property type="entry name" value="PLC-like_Pdiesterase_TIM-brl"/>
</dbReference>
<dbReference type="AlphaFoldDB" id="A0AAN8NJE9"/>
<dbReference type="SUPFAM" id="SSF51695">
    <property type="entry name" value="PLC-like phosphodiesterases"/>
    <property type="match status" value="1"/>
</dbReference>
<accession>A0AAN8NJE9</accession>
<gene>
    <name evidence="3" type="ORF">TWF506_005311</name>
</gene>
<evidence type="ECO:0000256" key="1">
    <source>
        <dbReference type="SAM" id="Coils"/>
    </source>
</evidence>
<evidence type="ECO:0000259" key="2">
    <source>
        <dbReference type="SMART" id="SM00148"/>
    </source>
</evidence>
<feature type="coiled-coil region" evidence="1">
    <location>
        <begin position="597"/>
        <end position="641"/>
    </location>
</feature>
<dbReference type="PROSITE" id="PS50007">
    <property type="entry name" value="PIPLC_X_DOMAIN"/>
    <property type="match status" value="1"/>
</dbReference>
<dbReference type="Proteomes" id="UP001307849">
    <property type="component" value="Unassembled WGS sequence"/>
</dbReference>
<comment type="caution">
    <text evidence="3">The sequence shown here is derived from an EMBL/GenBank/DDBJ whole genome shotgun (WGS) entry which is preliminary data.</text>
</comment>
<dbReference type="InterPro" id="IPR000909">
    <property type="entry name" value="PLipase_C_PInositol-sp_X_dom"/>
</dbReference>
<dbReference type="Pfam" id="PF00388">
    <property type="entry name" value="PI-PLC-X"/>
    <property type="match status" value="1"/>
</dbReference>
<dbReference type="SMART" id="SM00148">
    <property type="entry name" value="PLCXc"/>
    <property type="match status" value="1"/>
</dbReference>
<sequence length="856" mass="95049">MATNIDPELALALAEERKHMNDAGDAQSGSLSKEIQNSVLFQYRWVSMLMGAPIMIGALGGCFIASSAHIAATTKVQHPTTLQACLVECSNMGRYAFLQAEKGMHRISSLSDRMTTKITPAIMKCLGDTIDSKQHLPARVLMLQQASTECMNVAAEIELKFSEWLMYTCSLHVACDGELSVVAKKTEITKIQLEGEEARERAAKSNLEAASRQLEEFRTAVDESNGRLLDSYDQFPSGFEVVIGNEISKLKNTVNSVLKAPKKIFDFIMGDSKYCFDANKANNPDWMAQIDDKTNLGDLTMPGTHDTMTCAPQLEPMFAQCQNHNLATLLLAGVRYIDIRAWVKGDKLVVSHGPIPTGYQFHDVFAIVRTFLAGHPHENVIMRIREENPPEGSSLNLGEHLVRDYWRKPENRGVFSSVLDRVPTLGEVRGKIVLLQGFGAPEPMGLKWGDKSLMSIEDEYDWGIDQIGSKWSAAWNHIKHTKAGTTGNHGDTAGRLSLVHLSASKIPFLPRMFAAGPPCGGTGVNDHFGKALVNENSDLNQGSGRWGIIIMDFPGKVLINGIIDRAIKEHRNPNLGPVKERKEKSSLSGDAMIDSAMERVEAERDNFRQDHDNYTQQVEVVKESQRELGQIRVQLARLKDEELNLTVIKDVLIKSIALMIRMKAQITKLVRFFSSVATMISVVDKTSVQPLIEEITIAVGGNLNHIEGYSLDIFIRTAIFQAIVGINTYFGVFKDVADMWVQLAENYFDNGVSLAEELGDTALYLDDEDSPRVRAEMHDKAVKLDNWVDEAKKAVEKITTEKQNSIEEGMFKRIQGIMQNVPIIMPSREDVKAIQEAKAEGRGPPHVVITLTDDLL</sequence>
<dbReference type="PANTHER" id="PTHR33488">
    <property type="entry name" value="ZGC:162509"/>
    <property type="match status" value="1"/>
</dbReference>
<reference evidence="3 4" key="1">
    <citation type="submission" date="2019-10" db="EMBL/GenBank/DDBJ databases">
        <authorList>
            <person name="Palmer J.M."/>
        </authorList>
    </citation>
    <scope>NUCLEOTIDE SEQUENCE [LARGE SCALE GENOMIC DNA]</scope>
    <source>
        <strain evidence="3 4">TWF506</strain>
    </source>
</reference>
<protein>
    <recommendedName>
        <fullName evidence="2">Phosphatidylinositol-specific phospholipase C X domain-containing protein</fullName>
    </recommendedName>
</protein>
<proteinExistence type="predicted"/>
<dbReference type="GO" id="GO:0008081">
    <property type="term" value="F:phosphoric diester hydrolase activity"/>
    <property type="evidence" value="ECO:0007669"/>
    <property type="project" value="InterPro"/>
</dbReference>
<keyword evidence="1" id="KW-0175">Coiled coil</keyword>
<organism evidence="3 4">
    <name type="scientific">Arthrobotrys conoides</name>
    <dbReference type="NCBI Taxonomy" id="74498"/>
    <lineage>
        <taxon>Eukaryota</taxon>
        <taxon>Fungi</taxon>
        <taxon>Dikarya</taxon>
        <taxon>Ascomycota</taxon>
        <taxon>Pezizomycotina</taxon>
        <taxon>Orbiliomycetes</taxon>
        <taxon>Orbiliales</taxon>
        <taxon>Orbiliaceae</taxon>
        <taxon>Arthrobotrys</taxon>
    </lineage>
</organism>
<dbReference type="PANTHER" id="PTHR33488:SF2">
    <property type="entry name" value="EARLY ENDOSOME ANTIGEN 1-LIKE"/>
    <property type="match status" value="1"/>
</dbReference>
<evidence type="ECO:0000313" key="3">
    <source>
        <dbReference type="EMBL" id="KAK6518151.1"/>
    </source>
</evidence>
<keyword evidence="4" id="KW-1185">Reference proteome</keyword>
<dbReference type="EMBL" id="JAVHJM010000002">
    <property type="protein sequence ID" value="KAK6518151.1"/>
    <property type="molecule type" value="Genomic_DNA"/>
</dbReference>
<name>A0AAN8NJE9_9PEZI</name>
<dbReference type="Gene3D" id="3.20.20.190">
    <property type="entry name" value="Phosphatidylinositol (PI) phosphodiesterase"/>
    <property type="match status" value="1"/>
</dbReference>